<name>A0A1H9RC80_9ACTN</name>
<evidence type="ECO:0008006" key="3">
    <source>
        <dbReference type="Google" id="ProtNLM"/>
    </source>
</evidence>
<gene>
    <name evidence="1" type="ORF">SAMN05443377_10682</name>
</gene>
<protein>
    <recommendedName>
        <fullName evidence="3">Winged helix-turn-helix domain-containing protein</fullName>
    </recommendedName>
</protein>
<evidence type="ECO:0000313" key="2">
    <source>
        <dbReference type="Proteomes" id="UP000198815"/>
    </source>
</evidence>
<dbReference type="AlphaFoldDB" id="A0A1H9RC80"/>
<dbReference type="Proteomes" id="UP000198815">
    <property type="component" value="Unassembled WGS sequence"/>
</dbReference>
<proteinExistence type="predicted"/>
<sequence>MLTSLSRGAARRIGLAAQQLPGRRSGPVTRTQVVRVTTRLAQIQLDSVSVLTRAQRMPLFSRLGDYEIELLRGLASGRRRILFEYWGHAACLIDVDLQPVLRFRMAAAEREAWGSMRTIQREHPEVVAQALRVVEENGPSTAREVSALVAGRKADHEHWGWNWSQTKTALEWLFWSGALAVAGRNGQFERRYDLPERVLPTRVLAAPTPSLLDSHIILVRRAAQALGIATRRGLRDYFRTAAVPTDEAVDALVESGELLPVAVEGWRNRAYLWHRARVPSKVDAACLVSPFDSLIFERQRALELFELDYRIEIYVPAARRRHGYYVYPFLFGDRFAARVDLRADRTHGVLQVLASWQEPGHPSPTGQIAEALGAELTRLAAWLGLDGTEVLDRGDFSSPLRAALGWHGA</sequence>
<dbReference type="OrthoDB" id="9787207at2"/>
<evidence type="ECO:0000313" key="1">
    <source>
        <dbReference type="EMBL" id="SER69639.1"/>
    </source>
</evidence>
<accession>A0A1H9RC80</accession>
<dbReference type="PANTHER" id="PTHR30528">
    <property type="entry name" value="CYTOPLASMIC PROTEIN"/>
    <property type="match status" value="1"/>
</dbReference>
<dbReference type="PANTHER" id="PTHR30528:SF0">
    <property type="entry name" value="CYTOPLASMIC PROTEIN"/>
    <property type="match status" value="1"/>
</dbReference>
<dbReference type="InterPro" id="IPR009351">
    <property type="entry name" value="AlkZ-like"/>
</dbReference>
<organism evidence="1 2">
    <name type="scientific">Propionibacterium cyclohexanicum</name>
    <dbReference type="NCBI Taxonomy" id="64702"/>
    <lineage>
        <taxon>Bacteria</taxon>
        <taxon>Bacillati</taxon>
        <taxon>Actinomycetota</taxon>
        <taxon>Actinomycetes</taxon>
        <taxon>Propionibacteriales</taxon>
        <taxon>Propionibacteriaceae</taxon>
        <taxon>Propionibacterium</taxon>
    </lineage>
</organism>
<dbReference type="STRING" id="64702.SAMN05443377_10682"/>
<dbReference type="Pfam" id="PF06224">
    <property type="entry name" value="AlkZ-like"/>
    <property type="match status" value="1"/>
</dbReference>
<reference evidence="1 2" key="1">
    <citation type="submission" date="2016-10" db="EMBL/GenBank/DDBJ databases">
        <authorList>
            <person name="de Groot N.N."/>
        </authorList>
    </citation>
    <scope>NUCLEOTIDE SEQUENCE [LARGE SCALE GENOMIC DNA]</scope>
    <source>
        <strain evidence="1 2">DSM 16859</strain>
    </source>
</reference>
<dbReference type="RefSeq" id="WP_091968423.1">
    <property type="nucleotide sequence ID" value="NZ_FOGZ01000006.1"/>
</dbReference>
<dbReference type="EMBL" id="FOGZ01000006">
    <property type="protein sequence ID" value="SER69639.1"/>
    <property type="molecule type" value="Genomic_DNA"/>
</dbReference>
<keyword evidence="2" id="KW-1185">Reference proteome</keyword>